<evidence type="ECO:0000313" key="3">
    <source>
        <dbReference type="Proteomes" id="UP000619238"/>
    </source>
</evidence>
<feature type="transmembrane region" description="Helical" evidence="1">
    <location>
        <begin position="435"/>
        <end position="454"/>
    </location>
</feature>
<comment type="caution">
    <text evidence="2">The sequence shown here is derived from an EMBL/GenBank/DDBJ whole genome shotgun (WGS) entry which is preliminary data.</text>
</comment>
<keyword evidence="1" id="KW-1133">Transmembrane helix</keyword>
<evidence type="ECO:0000256" key="1">
    <source>
        <dbReference type="SAM" id="Phobius"/>
    </source>
</evidence>
<protein>
    <submittedName>
        <fullName evidence="2">Mannosyltransferase</fullName>
    </submittedName>
</protein>
<dbReference type="RefSeq" id="WP_187562529.1">
    <property type="nucleotide sequence ID" value="NZ_JACGWS010000007.1"/>
</dbReference>
<dbReference type="EMBL" id="JACGWS010000007">
    <property type="protein sequence ID" value="MBC8755476.1"/>
    <property type="molecule type" value="Genomic_DNA"/>
</dbReference>
<proteinExistence type="predicted"/>
<keyword evidence="1" id="KW-0472">Membrane</keyword>
<feature type="transmembrane region" description="Helical" evidence="1">
    <location>
        <begin position="60"/>
        <end position="78"/>
    </location>
</feature>
<evidence type="ECO:0000313" key="2">
    <source>
        <dbReference type="EMBL" id="MBC8755476.1"/>
    </source>
</evidence>
<feature type="transmembrane region" description="Helical" evidence="1">
    <location>
        <begin position="200"/>
        <end position="225"/>
    </location>
</feature>
<name>A0ABR7QA79_9FLAO</name>
<dbReference type="Proteomes" id="UP000619238">
    <property type="component" value="Unassembled WGS sequence"/>
</dbReference>
<feature type="transmembrane region" description="Helical" evidence="1">
    <location>
        <begin position="343"/>
        <end position="365"/>
    </location>
</feature>
<keyword evidence="1" id="KW-0812">Transmembrane</keyword>
<feature type="transmembrane region" description="Helical" evidence="1">
    <location>
        <begin position="157"/>
        <end position="179"/>
    </location>
</feature>
<dbReference type="Pfam" id="PF26314">
    <property type="entry name" value="MptA_B_family"/>
    <property type="match status" value="1"/>
</dbReference>
<feature type="transmembrane region" description="Helical" evidence="1">
    <location>
        <begin position="12"/>
        <end position="31"/>
    </location>
</feature>
<sequence>MIASEGKYHTFSIILVLVSAFVYYYIGYPLVRTDVTILISLYSIAFLSFFGLIRLEKQNFFLLAGIAIALRLVFLGSIPNLSQDFYRFIWDGRMLVEGWNPYLYLPNDLMASGTAPIAEAQELFNGMGNLSASHYTNYPPINQLCFAFAGLFSGNSILSSVVVLHILIILADLGILYFGKKLLENLGLPIKNIWLYILNPFIIIELTGNLHFEGVMIFFLIWSLYLLQKGFWKWAAVLLAVSVSVKLIPLLFLPLFFQWFINYKNSENKQLTFSIVKKGFLKLITFYVIVFATISVLFLPFLSKQFIANYQETVGLWFQNFEFNASIYYIARWIGYKTIGWNMIATIGKITPIIVLVFVTGLSLFRNNSDFKKIITALLFGLSFYFFTTTTMHPWYLATLLILSVFTNYRFTVIWSFMIVFSYTAYQNEGYAENLGFVALEYVVVYGFLMYEVFKYYTKKPRLETS</sequence>
<feature type="transmembrane region" description="Helical" evidence="1">
    <location>
        <begin position="395"/>
        <end position="423"/>
    </location>
</feature>
<reference evidence="2 3" key="1">
    <citation type="submission" date="2020-07" db="EMBL/GenBank/DDBJ databases">
        <title>Description of Kordia aestuariivivens sp. nov., isolated from a tidal flat.</title>
        <authorList>
            <person name="Park S."/>
            <person name="Yoon J.-H."/>
        </authorList>
    </citation>
    <scope>NUCLEOTIDE SEQUENCE [LARGE SCALE GENOMIC DNA]</scope>
    <source>
        <strain evidence="2 3">YSTF-M3</strain>
    </source>
</reference>
<feature type="transmembrane region" description="Helical" evidence="1">
    <location>
        <begin position="231"/>
        <end position="260"/>
    </location>
</feature>
<organism evidence="2 3">
    <name type="scientific">Kordia aestuariivivens</name>
    <dbReference type="NCBI Taxonomy" id="2759037"/>
    <lineage>
        <taxon>Bacteria</taxon>
        <taxon>Pseudomonadati</taxon>
        <taxon>Bacteroidota</taxon>
        <taxon>Flavobacteriia</taxon>
        <taxon>Flavobacteriales</taxon>
        <taxon>Flavobacteriaceae</taxon>
        <taxon>Kordia</taxon>
    </lineage>
</organism>
<keyword evidence="2" id="KW-0328">Glycosyltransferase</keyword>
<feature type="transmembrane region" description="Helical" evidence="1">
    <location>
        <begin position="371"/>
        <end position="388"/>
    </location>
</feature>
<feature type="transmembrane region" description="Helical" evidence="1">
    <location>
        <begin position="37"/>
        <end position="53"/>
    </location>
</feature>
<keyword evidence="3" id="KW-1185">Reference proteome</keyword>
<keyword evidence="2" id="KW-0808">Transferase</keyword>
<feature type="transmembrane region" description="Helical" evidence="1">
    <location>
        <begin position="280"/>
        <end position="302"/>
    </location>
</feature>
<gene>
    <name evidence="2" type="ORF">H2O64_12435</name>
</gene>
<dbReference type="GO" id="GO:0016757">
    <property type="term" value="F:glycosyltransferase activity"/>
    <property type="evidence" value="ECO:0007669"/>
    <property type="project" value="UniProtKB-KW"/>
</dbReference>
<accession>A0ABR7QA79</accession>